<name>A0AAD5QU42_PARTN</name>
<protein>
    <submittedName>
        <fullName evidence="2">Uncharacterized protein</fullName>
    </submittedName>
</protein>
<feature type="compositionally biased region" description="Polar residues" evidence="1">
    <location>
        <begin position="64"/>
        <end position="74"/>
    </location>
</feature>
<reference evidence="2" key="1">
    <citation type="submission" date="2021-06" db="EMBL/GenBank/DDBJ databases">
        <title>Parelaphostrongylus tenuis whole genome reference sequence.</title>
        <authorList>
            <person name="Garwood T.J."/>
            <person name="Larsen P.A."/>
            <person name="Fountain-Jones N.M."/>
            <person name="Garbe J.R."/>
            <person name="Macchietto M.G."/>
            <person name="Kania S.A."/>
            <person name="Gerhold R.W."/>
            <person name="Richards J.E."/>
            <person name="Wolf T.M."/>
        </authorList>
    </citation>
    <scope>NUCLEOTIDE SEQUENCE</scope>
    <source>
        <strain evidence="2">MNPRO001-30</strain>
        <tissue evidence="2">Meninges</tissue>
    </source>
</reference>
<comment type="caution">
    <text evidence="2">The sequence shown here is derived from an EMBL/GenBank/DDBJ whole genome shotgun (WGS) entry which is preliminary data.</text>
</comment>
<gene>
    <name evidence="2" type="ORF">KIN20_018014</name>
</gene>
<evidence type="ECO:0000313" key="3">
    <source>
        <dbReference type="Proteomes" id="UP001196413"/>
    </source>
</evidence>
<sequence length="74" mass="7867">MSNASNKSVSRTITFGSTAPSSSDENTADSGSSYSTYSTEFSGTLYELPPLTEETDRQKPGIRSGSSLSKFVCK</sequence>
<organism evidence="2 3">
    <name type="scientific">Parelaphostrongylus tenuis</name>
    <name type="common">Meningeal worm</name>
    <dbReference type="NCBI Taxonomy" id="148309"/>
    <lineage>
        <taxon>Eukaryota</taxon>
        <taxon>Metazoa</taxon>
        <taxon>Ecdysozoa</taxon>
        <taxon>Nematoda</taxon>
        <taxon>Chromadorea</taxon>
        <taxon>Rhabditida</taxon>
        <taxon>Rhabditina</taxon>
        <taxon>Rhabditomorpha</taxon>
        <taxon>Strongyloidea</taxon>
        <taxon>Metastrongylidae</taxon>
        <taxon>Parelaphostrongylus</taxon>
    </lineage>
</organism>
<proteinExistence type="predicted"/>
<evidence type="ECO:0000256" key="1">
    <source>
        <dbReference type="SAM" id="MobiDB-lite"/>
    </source>
</evidence>
<evidence type="ECO:0000313" key="2">
    <source>
        <dbReference type="EMBL" id="KAJ1359321.1"/>
    </source>
</evidence>
<dbReference type="Proteomes" id="UP001196413">
    <property type="component" value="Unassembled WGS sequence"/>
</dbReference>
<accession>A0AAD5QU42</accession>
<feature type="compositionally biased region" description="Polar residues" evidence="1">
    <location>
        <begin position="1"/>
        <end position="42"/>
    </location>
</feature>
<keyword evidence="3" id="KW-1185">Reference proteome</keyword>
<dbReference type="EMBL" id="JAHQIW010003596">
    <property type="protein sequence ID" value="KAJ1359321.1"/>
    <property type="molecule type" value="Genomic_DNA"/>
</dbReference>
<dbReference type="AlphaFoldDB" id="A0AAD5QU42"/>
<feature type="region of interest" description="Disordered" evidence="1">
    <location>
        <begin position="1"/>
        <end position="74"/>
    </location>
</feature>